<dbReference type="PANTHER" id="PTHR43066:SF26">
    <property type="entry name" value="RHOMBOID PROTEASE GLPG"/>
    <property type="match status" value="1"/>
</dbReference>
<dbReference type="EMBL" id="SNTY01000011">
    <property type="protein sequence ID" value="TEU30212.1"/>
    <property type="molecule type" value="Genomic_DNA"/>
</dbReference>
<gene>
    <name evidence="9" type="ORF">E2B99_03230</name>
</gene>
<dbReference type="RefSeq" id="WP_134243536.1">
    <property type="nucleotide sequence ID" value="NZ_SNTY01000011.1"/>
</dbReference>
<dbReference type="InterPro" id="IPR022764">
    <property type="entry name" value="Peptidase_S54_rhomboid_dom"/>
</dbReference>
<evidence type="ECO:0000256" key="1">
    <source>
        <dbReference type="ARBA" id="ARBA00004141"/>
    </source>
</evidence>
<proteinExistence type="predicted"/>
<dbReference type="GO" id="GO:0006508">
    <property type="term" value="P:proteolysis"/>
    <property type="evidence" value="ECO:0007669"/>
    <property type="project" value="UniProtKB-KW"/>
</dbReference>
<dbReference type="SUPFAM" id="SSF144091">
    <property type="entry name" value="Rhomboid-like"/>
    <property type="match status" value="1"/>
</dbReference>
<dbReference type="InterPro" id="IPR035952">
    <property type="entry name" value="Rhomboid-like_sf"/>
</dbReference>
<evidence type="ECO:0000313" key="10">
    <source>
        <dbReference type="Proteomes" id="UP000297834"/>
    </source>
</evidence>
<dbReference type="Pfam" id="PF01694">
    <property type="entry name" value="Rhomboid"/>
    <property type="match status" value="1"/>
</dbReference>
<evidence type="ECO:0000256" key="6">
    <source>
        <dbReference type="ARBA" id="ARBA00023136"/>
    </source>
</evidence>
<keyword evidence="9" id="KW-0378">Hydrolase</keyword>
<evidence type="ECO:0000256" key="4">
    <source>
        <dbReference type="ARBA" id="ARBA00022692"/>
    </source>
</evidence>
<feature type="transmembrane region" description="Helical" evidence="7">
    <location>
        <begin position="48"/>
        <end position="70"/>
    </location>
</feature>
<keyword evidence="10" id="KW-1185">Reference proteome</keyword>
<name>A0A4Y7XFG7_9GAMM</name>
<keyword evidence="5 7" id="KW-1133">Transmembrane helix</keyword>
<evidence type="ECO:0000256" key="3">
    <source>
        <dbReference type="ARBA" id="ARBA00022519"/>
    </source>
</evidence>
<dbReference type="AlphaFoldDB" id="A0A4Y7XFG7"/>
<evidence type="ECO:0000313" key="9">
    <source>
        <dbReference type="EMBL" id="TEU30212.1"/>
    </source>
</evidence>
<keyword evidence="9" id="KW-0645">Protease</keyword>
<evidence type="ECO:0000259" key="8">
    <source>
        <dbReference type="Pfam" id="PF01694"/>
    </source>
</evidence>
<comment type="subcellular location">
    <subcellularLocation>
        <location evidence="1">Membrane</location>
        <topology evidence="1">Multi-pass membrane protein</topology>
    </subcellularLocation>
</comment>
<reference evidence="9 10" key="1">
    <citation type="submission" date="2019-03" db="EMBL/GenBank/DDBJ databases">
        <title>Alkanindiges illinoisensis: a potential pathogenic isolated from ascites of a gastric cancer patient with abdominal metastasis.</title>
        <authorList>
            <person name="Hu X."/>
            <person name="Yang B."/>
            <person name="Yan X."/>
            <person name="Lin L."/>
            <person name="Zhao H."/>
            <person name="Zhou F."/>
            <person name="Su B."/>
            <person name="Chen J."/>
            <person name="Rui Y."/>
            <person name="Wang Q."/>
            <person name="Zheng L."/>
        </authorList>
    </citation>
    <scope>NUCLEOTIDE SEQUENCE [LARGE SCALE GENOMIC DNA]</scope>
    <source>
        <strain evidence="9 10">NFYY 23406</strain>
    </source>
</reference>
<evidence type="ECO:0000256" key="7">
    <source>
        <dbReference type="SAM" id="Phobius"/>
    </source>
</evidence>
<sequence>MLGLPFSHTLTLILITCLLSFIAFGNRVVMNRLIMWPPAMRRGQFDRFITYGFVHADGTHLLFNMITLYFFGHAIETFYRPYFVGMGFILFYLAALVVAMLPSYFKHKNDPNYLSLGASGAVSAVLFAYILFEPWNLIFVFFIPMPAILYALLYTAYTVYSARRGQDNINHSAHLWGAGFGVIATIAIEPRLVPRFIQELLHLH</sequence>
<evidence type="ECO:0000256" key="2">
    <source>
        <dbReference type="ARBA" id="ARBA00022475"/>
    </source>
</evidence>
<keyword evidence="3" id="KW-0997">Cell inner membrane</keyword>
<accession>A0A4Y7XFG7</accession>
<dbReference type="OrthoDB" id="9813074at2"/>
<dbReference type="GO" id="GO:0016020">
    <property type="term" value="C:membrane"/>
    <property type="evidence" value="ECO:0007669"/>
    <property type="project" value="UniProtKB-SubCell"/>
</dbReference>
<dbReference type="STRING" id="1120977.GCA_000619845_01190"/>
<feature type="transmembrane region" description="Helical" evidence="7">
    <location>
        <begin position="113"/>
        <end position="132"/>
    </location>
</feature>
<keyword evidence="6 7" id="KW-0472">Membrane</keyword>
<feature type="transmembrane region" description="Helical" evidence="7">
    <location>
        <begin position="82"/>
        <end position="101"/>
    </location>
</feature>
<dbReference type="Proteomes" id="UP000297834">
    <property type="component" value="Unassembled WGS sequence"/>
</dbReference>
<dbReference type="PANTHER" id="PTHR43066">
    <property type="entry name" value="RHOMBOID-RELATED PROTEIN"/>
    <property type="match status" value="1"/>
</dbReference>
<organism evidence="9 10">
    <name type="scientific">Alkanindiges illinoisensis</name>
    <dbReference type="NCBI Taxonomy" id="197183"/>
    <lineage>
        <taxon>Bacteria</taxon>
        <taxon>Pseudomonadati</taxon>
        <taxon>Pseudomonadota</taxon>
        <taxon>Gammaproteobacteria</taxon>
        <taxon>Moraxellales</taxon>
        <taxon>Moraxellaceae</taxon>
        <taxon>Alkanindiges</taxon>
    </lineage>
</organism>
<feature type="domain" description="Peptidase S54 rhomboid" evidence="8">
    <location>
        <begin position="43"/>
        <end position="187"/>
    </location>
</feature>
<dbReference type="GO" id="GO:0004252">
    <property type="term" value="F:serine-type endopeptidase activity"/>
    <property type="evidence" value="ECO:0007669"/>
    <property type="project" value="InterPro"/>
</dbReference>
<keyword evidence="2" id="KW-1003">Cell membrane</keyword>
<feature type="transmembrane region" description="Helical" evidence="7">
    <location>
        <begin position="138"/>
        <end position="160"/>
    </location>
</feature>
<comment type="caution">
    <text evidence="9">The sequence shown here is derived from an EMBL/GenBank/DDBJ whole genome shotgun (WGS) entry which is preliminary data.</text>
</comment>
<dbReference type="Gene3D" id="1.20.1540.10">
    <property type="entry name" value="Rhomboid-like"/>
    <property type="match status" value="1"/>
</dbReference>
<feature type="transmembrane region" description="Helical" evidence="7">
    <location>
        <begin position="6"/>
        <end position="28"/>
    </location>
</feature>
<protein>
    <submittedName>
        <fullName evidence="9">Rhomboid family intramembrane serine protease</fullName>
    </submittedName>
</protein>
<keyword evidence="4 7" id="KW-0812">Transmembrane</keyword>
<evidence type="ECO:0000256" key="5">
    <source>
        <dbReference type="ARBA" id="ARBA00022989"/>
    </source>
</evidence>